<dbReference type="Pfam" id="PF24175">
    <property type="entry name" value="SU10_adaptor"/>
    <property type="match status" value="1"/>
</dbReference>
<protein>
    <submittedName>
        <fullName evidence="1">Uncharacterized protein</fullName>
    </submittedName>
</protein>
<organism evidence="1">
    <name type="scientific">uncultured Caudovirales phage</name>
    <dbReference type="NCBI Taxonomy" id="2100421"/>
    <lineage>
        <taxon>Viruses</taxon>
        <taxon>Duplodnaviria</taxon>
        <taxon>Heunggongvirae</taxon>
        <taxon>Uroviricota</taxon>
        <taxon>Caudoviricetes</taxon>
        <taxon>Peduoviridae</taxon>
        <taxon>Maltschvirus</taxon>
        <taxon>Maltschvirus maltsch</taxon>
    </lineage>
</organism>
<proteinExistence type="predicted"/>
<dbReference type="InterPro" id="IPR056209">
    <property type="entry name" value="SU10_adaptor"/>
</dbReference>
<sequence length="207" mass="22734">MALTTYTELKTSIGDWLNRTDLTSAIADFISLAEAQIERQLRTRQMITRSNADINTEYAALPSDFLETKSFKLTSTNPVTPMVFQTIDALDDLSRTFSAASRPKYFGIVGGQVRVVPTPDATYTTELIYYAKLTKLSSTVSSNWLLAASPDIYLYGSLLQAAPYLQDDARIPVWSSLYDKALTDLQVADDRGATSGGAMSARARSFG</sequence>
<name>A0A6J7X023_9CAUD</name>
<evidence type="ECO:0000313" key="1">
    <source>
        <dbReference type="EMBL" id="CAB5222478.1"/>
    </source>
</evidence>
<accession>A0A6J7X023</accession>
<dbReference type="EMBL" id="LR798314">
    <property type="protein sequence ID" value="CAB5222478.1"/>
    <property type="molecule type" value="Genomic_DNA"/>
</dbReference>
<gene>
    <name evidence="1" type="ORF">UFOVP377_10</name>
</gene>
<reference evidence="1" key="1">
    <citation type="submission" date="2020-05" db="EMBL/GenBank/DDBJ databases">
        <authorList>
            <person name="Chiriac C."/>
            <person name="Salcher M."/>
            <person name="Ghai R."/>
            <person name="Kavagutti S V."/>
        </authorList>
    </citation>
    <scope>NUCLEOTIDE SEQUENCE</scope>
</reference>